<dbReference type="RefSeq" id="WP_213888138.1">
    <property type="nucleotide sequence ID" value="NZ_JAGFNU010000002.1"/>
</dbReference>
<evidence type="ECO:0000313" key="1">
    <source>
        <dbReference type="EMBL" id="MFB9232211.1"/>
    </source>
</evidence>
<organism evidence="1 2">
    <name type="scientific">Pseudohalocynthiibacter aestuariivivens</name>
    <dbReference type="NCBI Taxonomy" id="1591409"/>
    <lineage>
        <taxon>Bacteria</taxon>
        <taxon>Pseudomonadati</taxon>
        <taxon>Pseudomonadota</taxon>
        <taxon>Alphaproteobacteria</taxon>
        <taxon>Rhodobacterales</taxon>
        <taxon>Paracoccaceae</taxon>
        <taxon>Pseudohalocynthiibacter</taxon>
    </lineage>
</organism>
<keyword evidence="2" id="KW-1185">Reference proteome</keyword>
<dbReference type="InterPro" id="IPR024409">
    <property type="entry name" value="DUF3833"/>
</dbReference>
<gene>
    <name evidence="1" type="ORF">ACFFUT_10495</name>
</gene>
<comment type="caution">
    <text evidence="1">The sequence shown here is derived from an EMBL/GenBank/DDBJ whole genome shotgun (WGS) entry which is preliminary data.</text>
</comment>
<dbReference type="Pfam" id="PF12915">
    <property type="entry name" value="DUF3833"/>
    <property type="match status" value="1"/>
</dbReference>
<reference evidence="1 2" key="1">
    <citation type="submission" date="2024-09" db="EMBL/GenBank/DDBJ databases">
        <authorList>
            <person name="Sun Q."/>
            <person name="Mori K."/>
        </authorList>
    </citation>
    <scope>NUCLEOTIDE SEQUENCE [LARGE SCALE GENOMIC DNA]</scope>
    <source>
        <strain evidence="1 2">CECT 8726</strain>
    </source>
</reference>
<proteinExistence type="predicted"/>
<accession>A0ABV5JFG8</accession>
<dbReference type="EMBL" id="JBHMEA010000039">
    <property type="protein sequence ID" value="MFB9232211.1"/>
    <property type="molecule type" value="Genomic_DNA"/>
</dbReference>
<protein>
    <submittedName>
        <fullName evidence="1">DUF3833 domain-containing protein</fullName>
    </submittedName>
</protein>
<sequence length="187" mass="20407">MALELISAAFAAVVLVYVISKKLGFSAQSPQDYNATSPAFDLRKHLSGPILCEGIIYGPMGRVNSRFVADMNGVWDRATGTLTESFHYSSGNTQLRKWNLTIGNDGSFRATADDVIGTADGIQSGATVRMRYRIRLPEDAGGHVLNVTDWMYLMENGSILNKSEMRKFGVKVAELVATMRPANALNV</sequence>
<evidence type="ECO:0000313" key="2">
    <source>
        <dbReference type="Proteomes" id="UP001589683"/>
    </source>
</evidence>
<name>A0ABV5JFG8_9RHOB</name>
<dbReference type="Proteomes" id="UP001589683">
    <property type="component" value="Unassembled WGS sequence"/>
</dbReference>